<comment type="caution">
    <text evidence="2">The sequence shown here is derived from an EMBL/GenBank/DDBJ whole genome shotgun (WGS) entry which is preliminary data.</text>
</comment>
<gene>
    <name evidence="1" type="ORF">GCM10025883_44560</name>
    <name evidence="2" type="ORF">GCM10025883_45320</name>
</gene>
<protein>
    <recommendedName>
        <fullName evidence="4">Transcriptional regulator, AbiEi antitoxin, Type IV TA system</fullName>
    </recommendedName>
</protein>
<sequence>MKVEEVIGVRLTSRDVEWLAWMSRWRAVTAYQVVAWFDPDSATLVKQVERSCRRFRELGLVESAKLLGDRPMTHSVTREGLRVVEIEHAGRRPVVGTLHHDLAVVDCATWLHHRRSIGSFMTEVEIRAIDPPRAEFPEFALRAAPGAGRAILYPDLVTVHEQGLLAHEVELARKDRTRAVALMETYALSSRYLRVAYYGAPGVRKGLEEAAEKANKVVAGSGPKVFVRGWEWEERP</sequence>
<keyword evidence="3" id="KW-1185">Reference proteome</keyword>
<dbReference type="Proteomes" id="UP001157126">
    <property type="component" value="Unassembled WGS sequence"/>
</dbReference>
<dbReference type="RefSeq" id="WP_284306025.1">
    <property type="nucleotide sequence ID" value="NZ_BSUO01000002.1"/>
</dbReference>
<organism evidence="2 3">
    <name type="scientific">Mobilicoccus caccae</name>
    <dbReference type="NCBI Taxonomy" id="1859295"/>
    <lineage>
        <taxon>Bacteria</taxon>
        <taxon>Bacillati</taxon>
        <taxon>Actinomycetota</taxon>
        <taxon>Actinomycetes</taxon>
        <taxon>Micrococcales</taxon>
        <taxon>Dermatophilaceae</taxon>
        <taxon>Mobilicoccus</taxon>
    </lineage>
</organism>
<evidence type="ECO:0000313" key="2">
    <source>
        <dbReference type="EMBL" id="GMA42487.1"/>
    </source>
</evidence>
<accession>A0ABQ6J0J1</accession>
<evidence type="ECO:0000313" key="1">
    <source>
        <dbReference type="EMBL" id="GMA42411.1"/>
    </source>
</evidence>
<proteinExistence type="predicted"/>
<evidence type="ECO:0000313" key="3">
    <source>
        <dbReference type="Proteomes" id="UP001157126"/>
    </source>
</evidence>
<dbReference type="EMBL" id="BSUO01000002">
    <property type="protein sequence ID" value="GMA42411.1"/>
    <property type="molecule type" value="Genomic_DNA"/>
</dbReference>
<dbReference type="EMBL" id="BSUO01000002">
    <property type="protein sequence ID" value="GMA42487.1"/>
    <property type="molecule type" value="Genomic_DNA"/>
</dbReference>
<reference evidence="3" key="2">
    <citation type="journal article" date="2019" name="Int. J. Syst. Evol. Microbiol.">
        <title>The Global Catalogue of Microorganisms (GCM) 10K type strain sequencing project: providing services to taxonomists for standard genome sequencing and annotation.</title>
        <authorList>
            <consortium name="The Broad Institute Genomics Platform"/>
            <consortium name="The Broad Institute Genome Sequencing Center for Infectious Disease"/>
            <person name="Wu L."/>
            <person name="Ma J."/>
        </authorList>
    </citation>
    <scope>NUCLEOTIDE SEQUENCE [LARGE SCALE GENOMIC DNA]</scope>
    <source>
        <strain evidence="3">NBRC 113072</strain>
    </source>
</reference>
<evidence type="ECO:0008006" key="4">
    <source>
        <dbReference type="Google" id="ProtNLM"/>
    </source>
</evidence>
<name>A0ABQ6J0J1_9MICO</name>
<reference evidence="2" key="1">
    <citation type="journal article" date="2014" name="Int. J. Syst. Evol. Microbiol.">
        <title>Complete genome of a new Firmicutes species belonging to the dominant human colonic microbiota ('Ruminococcus bicirculans') reveals two chromosomes and a selective capacity to utilize plant glucans.</title>
        <authorList>
            <consortium name="NISC Comparative Sequencing Program"/>
            <person name="Wegmann U."/>
            <person name="Louis P."/>
            <person name="Goesmann A."/>
            <person name="Henrissat B."/>
            <person name="Duncan S.H."/>
            <person name="Flint H.J."/>
        </authorList>
    </citation>
    <scope>NUCLEOTIDE SEQUENCE</scope>
    <source>
        <strain evidence="2">NBRC 113072</strain>
    </source>
</reference>
<reference evidence="2" key="3">
    <citation type="submission" date="2023-02" db="EMBL/GenBank/DDBJ databases">
        <authorList>
            <person name="Sun Q."/>
            <person name="Mori K."/>
        </authorList>
    </citation>
    <scope>NUCLEOTIDE SEQUENCE</scope>
    <source>
        <strain evidence="2">NBRC 113072</strain>
    </source>
</reference>